<reference evidence="9 10" key="1">
    <citation type="submission" date="2024-04" db="EMBL/GenBank/DDBJ databases">
        <authorList>
            <consortium name="Genoscope - CEA"/>
            <person name="William W."/>
        </authorList>
    </citation>
    <scope>NUCLEOTIDE SEQUENCE [LARGE SCALE GENOMIC DNA]</scope>
</reference>
<keyword evidence="2 7" id="KW-0812">Transmembrane</keyword>
<dbReference type="Proteomes" id="UP001497497">
    <property type="component" value="Unassembled WGS sequence"/>
</dbReference>
<keyword evidence="3 7" id="KW-1133">Transmembrane helix</keyword>
<evidence type="ECO:0000259" key="8">
    <source>
        <dbReference type="Pfam" id="PF09335"/>
    </source>
</evidence>
<evidence type="ECO:0000256" key="3">
    <source>
        <dbReference type="ARBA" id="ARBA00022989"/>
    </source>
</evidence>
<proteinExistence type="inferred from homology"/>
<accession>A0AAV2IG61</accession>
<dbReference type="InterPro" id="IPR045014">
    <property type="entry name" value="TM41A/B"/>
</dbReference>
<comment type="caution">
    <text evidence="9">The sequence shown here is derived from an EMBL/GenBank/DDBJ whole genome shotgun (WGS) entry which is preliminary data.</text>
</comment>
<protein>
    <recommendedName>
        <fullName evidence="8">VTT domain-containing protein</fullName>
    </recommendedName>
</protein>
<keyword evidence="4 7" id="KW-0472">Membrane</keyword>
<dbReference type="PANTHER" id="PTHR43220:SF18">
    <property type="entry name" value="TRANSMEMBRANE PROTEIN 41B"/>
    <property type="match status" value="1"/>
</dbReference>
<organism evidence="9 10">
    <name type="scientific">Lymnaea stagnalis</name>
    <name type="common">Great pond snail</name>
    <name type="synonym">Helix stagnalis</name>
    <dbReference type="NCBI Taxonomy" id="6523"/>
    <lineage>
        <taxon>Eukaryota</taxon>
        <taxon>Metazoa</taxon>
        <taxon>Spiralia</taxon>
        <taxon>Lophotrochozoa</taxon>
        <taxon>Mollusca</taxon>
        <taxon>Gastropoda</taxon>
        <taxon>Heterobranchia</taxon>
        <taxon>Euthyneura</taxon>
        <taxon>Panpulmonata</taxon>
        <taxon>Hygrophila</taxon>
        <taxon>Lymnaeoidea</taxon>
        <taxon>Lymnaeidae</taxon>
        <taxon>Lymnaea</taxon>
    </lineage>
</organism>
<name>A0AAV2IG61_LYMST</name>
<feature type="transmembrane region" description="Helical" evidence="7">
    <location>
        <begin position="102"/>
        <end position="123"/>
    </location>
</feature>
<dbReference type="AlphaFoldDB" id="A0AAV2IG61"/>
<dbReference type="InterPro" id="IPR036259">
    <property type="entry name" value="MFS_trans_sf"/>
</dbReference>
<comment type="similarity">
    <text evidence="5">Belongs to the TMEM41 family.</text>
</comment>
<evidence type="ECO:0000256" key="7">
    <source>
        <dbReference type="SAM" id="Phobius"/>
    </source>
</evidence>
<evidence type="ECO:0000256" key="5">
    <source>
        <dbReference type="ARBA" id="ARBA00025797"/>
    </source>
</evidence>
<dbReference type="PANTHER" id="PTHR43220">
    <property type="match status" value="1"/>
</dbReference>
<feature type="transmembrane region" description="Helical" evidence="7">
    <location>
        <begin position="275"/>
        <end position="296"/>
    </location>
</feature>
<sequence length="339" mass="38303">MADTFATRISSRTSKSYLKEGISNLPNSPLGATPRPGLRQHYPPPPPPSEYKITYSLSSTDTVDYGSSNNFTQLREQEFTQLREKTFIETELEEEGSTRKSLLILALIFLSALVVLGVVYTSFPRLEADEVQYIKLPRNIEDAKNLGNVLHHYKEKYYYQVLLGYFVVFIFLQTFAIPGSIFLSIISGFLYPFVLALPLVCLCSAIGASFCYLLSYMVGRRIVHKYFPQRAADWKKHVDNHRAHLLNYMLFLRITPFLPNWFINITSPVINVPLWTFFIGTTLGVAPPSFVFIQAGTTLHQLSSTSEAMSWGNIGLLAVFALVALLPVLLKSKLRAKLE</sequence>
<evidence type="ECO:0000256" key="1">
    <source>
        <dbReference type="ARBA" id="ARBA00004141"/>
    </source>
</evidence>
<dbReference type="EMBL" id="CAXITT010000673">
    <property type="protein sequence ID" value="CAL1545077.1"/>
    <property type="molecule type" value="Genomic_DNA"/>
</dbReference>
<feature type="transmembrane region" description="Helical" evidence="7">
    <location>
        <begin position="189"/>
        <end position="218"/>
    </location>
</feature>
<dbReference type="GO" id="GO:0005789">
    <property type="term" value="C:endoplasmic reticulum membrane"/>
    <property type="evidence" value="ECO:0007669"/>
    <property type="project" value="TreeGrafter"/>
</dbReference>
<feature type="transmembrane region" description="Helical" evidence="7">
    <location>
        <begin position="308"/>
        <end position="330"/>
    </location>
</feature>
<evidence type="ECO:0000313" key="10">
    <source>
        <dbReference type="Proteomes" id="UP001497497"/>
    </source>
</evidence>
<evidence type="ECO:0000256" key="4">
    <source>
        <dbReference type="ARBA" id="ARBA00023136"/>
    </source>
</evidence>
<comment type="subcellular location">
    <subcellularLocation>
        <location evidence="1">Membrane</location>
        <topology evidence="1">Multi-pass membrane protein</topology>
    </subcellularLocation>
</comment>
<feature type="domain" description="VTT" evidence="8">
    <location>
        <begin position="177"/>
        <end position="297"/>
    </location>
</feature>
<feature type="transmembrane region" description="Helical" evidence="7">
    <location>
        <begin position="157"/>
        <end position="177"/>
    </location>
</feature>
<dbReference type="Pfam" id="PF09335">
    <property type="entry name" value="VTT_dom"/>
    <property type="match status" value="1"/>
</dbReference>
<dbReference type="GO" id="GO:0000045">
    <property type="term" value="P:autophagosome assembly"/>
    <property type="evidence" value="ECO:0007669"/>
    <property type="project" value="TreeGrafter"/>
</dbReference>
<gene>
    <name evidence="9" type="ORF">GSLYS_00018560001</name>
</gene>
<dbReference type="SUPFAM" id="SSF103473">
    <property type="entry name" value="MFS general substrate transporter"/>
    <property type="match status" value="1"/>
</dbReference>
<feature type="region of interest" description="Disordered" evidence="6">
    <location>
        <begin position="18"/>
        <end position="50"/>
    </location>
</feature>
<evidence type="ECO:0000313" key="9">
    <source>
        <dbReference type="EMBL" id="CAL1545077.1"/>
    </source>
</evidence>
<evidence type="ECO:0000256" key="2">
    <source>
        <dbReference type="ARBA" id="ARBA00022692"/>
    </source>
</evidence>
<dbReference type="InterPro" id="IPR032816">
    <property type="entry name" value="VTT_dom"/>
</dbReference>
<keyword evidence="10" id="KW-1185">Reference proteome</keyword>
<evidence type="ECO:0000256" key="6">
    <source>
        <dbReference type="SAM" id="MobiDB-lite"/>
    </source>
</evidence>